<dbReference type="EMBL" id="PVZG01000002">
    <property type="protein sequence ID" value="PRY32272.1"/>
    <property type="molecule type" value="Genomic_DNA"/>
</dbReference>
<keyword evidence="3 6" id="KW-0378">Hydrolase</keyword>
<keyword evidence="5 6" id="KW-0482">Metalloprotease</keyword>
<comment type="cofactor">
    <cofactor evidence="6">
        <name>Zn(2+)</name>
        <dbReference type="ChEBI" id="CHEBI:29105"/>
    </cofactor>
    <text evidence="6">Binds 1 zinc ion per subunit.</text>
</comment>
<gene>
    <name evidence="10" type="ORF">CLV70_102483</name>
</gene>
<evidence type="ECO:0000313" key="11">
    <source>
        <dbReference type="Proteomes" id="UP000239209"/>
    </source>
</evidence>
<dbReference type="GO" id="GO:0006508">
    <property type="term" value="P:proteolysis"/>
    <property type="evidence" value="ECO:0007669"/>
    <property type="project" value="UniProtKB-KW"/>
</dbReference>
<dbReference type="Proteomes" id="UP000239209">
    <property type="component" value="Unassembled WGS sequence"/>
</dbReference>
<reference evidence="10 11" key="1">
    <citation type="submission" date="2018-03" db="EMBL/GenBank/DDBJ databases">
        <title>Genomic Encyclopedia of Archaeal and Bacterial Type Strains, Phase II (KMG-II): from individual species to whole genera.</title>
        <authorList>
            <person name="Goeker M."/>
        </authorList>
    </citation>
    <scope>NUCLEOTIDE SEQUENCE [LARGE SCALE GENOMIC DNA]</scope>
    <source>
        <strain evidence="10 11">DSM 45348</strain>
    </source>
</reference>
<feature type="compositionally biased region" description="Low complexity" evidence="7">
    <location>
        <begin position="241"/>
        <end position="250"/>
    </location>
</feature>
<protein>
    <submittedName>
        <fullName evidence="10">Zn-dependent protease with chaperone function</fullName>
    </submittedName>
</protein>
<evidence type="ECO:0000259" key="9">
    <source>
        <dbReference type="Pfam" id="PF01435"/>
    </source>
</evidence>
<comment type="caution">
    <text evidence="10">The sequence shown here is derived from an EMBL/GenBank/DDBJ whole genome shotgun (WGS) entry which is preliminary data.</text>
</comment>
<evidence type="ECO:0000256" key="2">
    <source>
        <dbReference type="ARBA" id="ARBA00022723"/>
    </source>
</evidence>
<evidence type="ECO:0000313" key="10">
    <source>
        <dbReference type="EMBL" id="PRY32272.1"/>
    </source>
</evidence>
<dbReference type="AlphaFoldDB" id="A0A2T0SFT4"/>
<evidence type="ECO:0000256" key="6">
    <source>
        <dbReference type="RuleBase" id="RU003983"/>
    </source>
</evidence>
<organism evidence="10 11">
    <name type="scientific">Pseudosporangium ferrugineum</name>
    <dbReference type="NCBI Taxonomy" id="439699"/>
    <lineage>
        <taxon>Bacteria</taxon>
        <taxon>Bacillati</taxon>
        <taxon>Actinomycetota</taxon>
        <taxon>Actinomycetes</taxon>
        <taxon>Micromonosporales</taxon>
        <taxon>Micromonosporaceae</taxon>
        <taxon>Pseudosporangium</taxon>
    </lineage>
</organism>
<keyword evidence="8" id="KW-1133">Transmembrane helix</keyword>
<feature type="domain" description="Peptidase M48" evidence="9">
    <location>
        <begin position="133"/>
        <end position="188"/>
    </location>
</feature>
<feature type="compositionally biased region" description="Basic and acidic residues" evidence="7">
    <location>
        <begin position="299"/>
        <end position="312"/>
    </location>
</feature>
<feature type="transmembrane region" description="Helical" evidence="8">
    <location>
        <begin position="72"/>
        <end position="98"/>
    </location>
</feature>
<evidence type="ECO:0000256" key="1">
    <source>
        <dbReference type="ARBA" id="ARBA00022670"/>
    </source>
</evidence>
<dbReference type="InterPro" id="IPR052173">
    <property type="entry name" value="Beta-lactam_resp_regulator"/>
</dbReference>
<dbReference type="PANTHER" id="PTHR34978">
    <property type="entry name" value="POSSIBLE SENSOR-TRANSDUCER PROTEIN BLAR"/>
    <property type="match status" value="1"/>
</dbReference>
<sequence>MTALLLGALGLTLSLVVPGSLAAARWPARAPAAAVALWQSITLTGILCALGVVLAGPQELVEELGSGKPAGAAALVAALVVAALIIVRLLVSLAGVTYRSRTRRARHRLLVDLLDDAERHGELPAEVPEGLRVLDGPLPFAYCLPGRSPRVVLSGGALRVLDRAQVAAVIAHEQAHLRHRHDLVMESFTAFHRAVPRPLRSRVPLDAVHLLLEMVADDAARRRCGAAPLRSALAVLGDAVGPDGPRPGDSGSRDAARPGGPGSRDAAQPGGAGARRRGGPGEAGVRDPGGAEDGGGAGAERRQRIDRLDGPDPRSSMWTVAATLMAVGLLVLPTVIVVVPWLDRALSAWPL</sequence>
<dbReference type="Pfam" id="PF01435">
    <property type="entry name" value="Peptidase_M48"/>
    <property type="match status" value="1"/>
</dbReference>
<dbReference type="GO" id="GO:0046872">
    <property type="term" value="F:metal ion binding"/>
    <property type="evidence" value="ECO:0007669"/>
    <property type="project" value="UniProtKB-KW"/>
</dbReference>
<keyword evidence="1 6" id="KW-0645">Protease</keyword>
<dbReference type="GO" id="GO:0004222">
    <property type="term" value="F:metalloendopeptidase activity"/>
    <property type="evidence" value="ECO:0007669"/>
    <property type="project" value="InterPro"/>
</dbReference>
<keyword evidence="8" id="KW-0812">Transmembrane</keyword>
<dbReference type="PANTHER" id="PTHR34978:SF3">
    <property type="entry name" value="SLR0241 PROTEIN"/>
    <property type="match status" value="1"/>
</dbReference>
<name>A0A2T0SFT4_9ACTN</name>
<evidence type="ECO:0000256" key="3">
    <source>
        <dbReference type="ARBA" id="ARBA00022801"/>
    </source>
</evidence>
<proteinExistence type="inferred from homology"/>
<evidence type="ECO:0000256" key="5">
    <source>
        <dbReference type="ARBA" id="ARBA00023049"/>
    </source>
</evidence>
<evidence type="ECO:0000256" key="4">
    <source>
        <dbReference type="ARBA" id="ARBA00022833"/>
    </source>
</evidence>
<evidence type="ECO:0000256" key="8">
    <source>
        <dbReference type="SAM" id="Phobius"/>
    </source>
</evidence>
<feature type="region of interest" description="Disordered" evidence="7">
    <location>
        <begin position="237"/>
        <end position="314"/>
    </location>
</feature>
<keyword evidence="8" id="KW-0472">Membrane</keyword>
<comment type="similarity">
    <text evidence="6">Belongs to the peptidase M48 family.</text>
</comment>
<keyword evidence="2" id="KW-0479">Metal-binding</keyword>
<keyword evidence="4 6" id="KW-0862">Zinc</keyword>
<dbReference type="RefSeq" id="WP_245908065.1">
    <property type="nucleotide sequence ID" value="NZ_PVZG01000002.1"/>
</dbReference>
<evidence type="ECO:0000256" key="7">
    <source>
        <dbReference type="SAM" id="MobiDB-lite"/>
    </source>
</evidence>
<accession>A0A2T0SFT4</accession>
<feature type="transmembrane region" description="Helical" evidence="8">
    <location>
        <begin position="317"/>
        <end position="342"/>
    </location>
</feature>
<keyword evidence="11" id="KW-1185">Reference proteome</keyword>
<dbReference type="CDD" id="cd07326">
    <property type="entry name" value="M56_BlaR1_MecR1_like"/>
    <property type="match status" value="1"/>
</dbReference>
<dbReference type="InterPro" id="IPR001915">
    <property type="entry name" value="Peptidase_M48"/>
</dbReference>
<dbReference type="Gene3D" id="3.30.2010.10">
    <property type="entry name" value="Metalloproteases ('zincins'), catalytic domain"/>
    <property type="match status" value="1"/>
</dbReference>